<dbReference type="GO" id="GO:0003676">
    <property type="term" value="F:nucleic acid binding"/>
    <property type="evidence" value="ECO:0007669"/>
    <property type="project" value="InterPro"/>
</dbReference>
<gene>
    <name evidence="2" type="primary">Acey_s0300.g1800</name>
    <name evidence="2" type="ORF">Y032_0300g1800</name>
</gene>
<name>A0A016S4P1_9BILA</name>
<feature type="region of interest" description="Disordered" evidence="1">
    <location>
        <begin position="1"/>
        <end position="28"/>
    </location>
</feature>
<evidence type="ECO:0000313" key="3">
    <source>
        <dbReference type="Proteomes" id="UP000024635"/>
    </source>
</evidence>
<dbReference type="PANTHER" id="PTHR33939:SF1">
    <property type="entry name" value="DUF4371 DOMAIN-CONTAINING PROTEIN"/>
    <property type="match status" value="1"/>
</dbReference>
<sequence>MFRAPTEGSYTPNHPSNPDAVGRPPKLNPQAKVMIGRVRAFFKQLKRQLGGACDGTIFESPVQLTALACGVSTRTVSRIDESDEFTHKLIPRPRKPVKYSRRKEREVIMSRYGEEWGEIVRHLIHDKLRQELDVTLSELHGELEEAYPTFKMSTTTLHNFMRGLGFSYRLNKGQRFIFERPDLVHKRAANLSAIHQARCEAHCLVFIDETWVFSSMTKKRGWNDNSIPRFAPARILEEYSCGKTAAKNKGNRAIVIGAITEEGVVPGCTRVIISGRRTDDQDYHRDMNHVLFEDWLRESIPHMLSVAGGRRLSIVMDNAPYHSRQLEKVPFKFSEHILQPNRKLDSF</sequence>
<reference evidence="3" key="1">
    <citation type="journal article" date="2015" name="Nat. Genet.">
        <title>The genome and transcriptome of the zoonotic hookworm Ancylostoma ceylanicum identify infection-specific gene families.</title>
        <authorList>
            <person name="Schwarz E.M."/>
            <person name="Hu Y."/>
            <person name="Antoshechkin I."/>
            <person name="Miller M.M."/>
            <person name="Sternberg P.W."/>
            <person name="Aroian R.V."/>
        </authorList>
    </citation>
    <scope>NUCLEOTIDE SEQUENCE</scope>
    <source>
        <strain evidence="3">HY135</strain>
    </source>
</reference>
<keyword evidence="3" id="KW-1185">Reference proteome</keyword>
<protein>
    <recommendedName>
        <fullName evidence="4">Tc1-like transposase DDE domain-containing protein</fullName>
    </recommendedName>
</protein>
<evidence type="ECO:0000313" key="2">
    <source>
        <dbReference type="EMBL" id="EYB85322.1"/>
    </source>
</evidence>
<evidence type="ECO:0000256" key="1">
    <source>
        <dbReference type="SAM" id="MobiDB-lite"/>
    </source>
</evidence>
<dbReference type="EMBL" id="JARK01001636">
    <property type="protein sequence ID" value="EYB85322.1"/>
    <property type="molecule type" value="Genomic_DNA"/>
</dbReference>
<comment type="caution">
    <text evidence="2">The sequence shown here is derived from an EMBL/GenBank/DDBJ whole genome shotgun (WGS) entry which is preliminary data.</text>
</comment>
<organism evidence="2 3">
    <name type="scientific">Ancylostoma ceylanicum</name>
    <dbReference type="NCBI Taxonomy" id="53326"/>
    <lineage>
        <taxon>Eukaryota</taxon>
        <taxon>Metazoa</taxon>
        <taxon>Ecdysozoa</taxon>
        <taxon>Nematoda</taxon>
        <taxon>Chromadorea</taxon>
        <taxon>Rhabditida</taxon>
        <taxon>Rhabditina</taxon>
        <taxon>Rhabditomorpha</taxon>
        <taxon>Strongyloidea</taxon>
        <taxon>Ancylostomatidae</taxon>
        <taxon>Ancylostomatinae</taxon>
        <taxon>Ancylostoma</taxon>
    </lineage>
</organism>
<dbReference type="InterPro" id="IPR036397">
    <property type="entry name" value="RNaseH_sf"/>
</dbReference>
<dbReference type="Proteomes" id="UP000024635">
    <property type="component" value="Unassembled WGS sequence"/>
</dbReference>
<dbReference type="Gene3D" id="3.30.420.10">
    <property type="entry name" value="Ribonuclease H-like superfamily/Ribonuclease H"/>
    <property type="match status" value="1"/>
</dbReference>
<dbReference type="AlphaFoldDB" id="A0A016S4P1"/>
<accession>A0A016S4P1</accession>
<dbReference type="OrthoDB" id="5856567at2759"/>
<dbReference type="PANTHER" id="PTHR33939">
    <property type="entry name" value="PROTEIN CBG22215"/>
    <property type="match status" value="1"/>
</dbReference>
<proteinExistence type="predicted"/>
<evidence type="ECO:0008006" key="4">
    <source>
        <dbReference type="Google" id="ProtNLM"/>
    </source>
</evidence>